<sequence length="82" mass="9205">MSWHDSEEPGPKCGFLFLLFPCAAPRYQLCYVLLWGCTRGRAKEIILTKYLMLGLVGDTVTETLRKPPPQEKGACSARNESN</sequence>
<evidence type="ECO:0000256" key="1">
    <source>
        <dbReference type="SAM" id="MobiDB-lite"/>
    </source>
</evidence>
<evidence type="ECO:0000313" key="3">
    <source>
        <dbReference type="Proteomes" id="UP000244855"/>
    </source>
</evidence>
<dbReference type="Proteomes" id="UP000244855">
    <property type="component" value="Unassembled WGS sequence"/>
</dbReference>
<protein>
    <submittedName>
        <fullName evidence="2">Uncharacterized protein</fullName>
    </submittedName>
</protein>
<proteinExistence type="predicted"/>
<gene>
    <name evidence="2" type="ORF">DM02DRAFT_359782</name>
</gene>
<keyword evidence="3" id="KW-1185">Reference proteome</keyword>
<organism evidence="2 3">
    <name type="scientific">Periconia macrospinosa</name>
    <dbReference type="NCBI Taxonomy" id="97972"/>
    <lineage>
        <taxon>Eukaryota</taxon>
        <taxon>Fungi</taxon>
        <taxon>Dikarya</taxon>
        <taxon>Ascomycota</taxon>
        <taxon>Pezizomycotina</taxon>
        <taxon>Dothideomycetes</taxon>
        <taxon>Pleosporomycetidae</taxon>
        <taxon>Pleosporales</taxon>
        <taxon>Massarineae</taxon>
        <taxon>Periconiaceae</taxon>
        <taxon>Periconia</taxon>
    </lineage>
</organism>
<dbReference type="EMBL" id="KZ805359">
    <property type="protein sequence ID" value="PVI01341.1"/>
    <property type="molecule type" value="Genomic_DNA"/>
</dbReference>
<dbReference type="AlphaFoldDB" id="A0A2V1DTA2"/>
<reference evidence="2 3" key="1">
    <citation type="journal article" date="2018" name="Sci. Rep.">
        <title>Comparative genomics provides insights into the lifestyle and reveals functional heterogeneity of dark septate endophytic fungi.</title>
        <authorList>
            <person name="Knapp D.G."/>
            <person name="Nemeth J.B."/>
            <person name="Barry K."/>
            <person name="Hainaut M."/>
            <person name="Henrissat B."/>
            <person name="Johnson J."/>
            <person name="Kuo A."/>
            <person name="Lim J.H.P."/>
            <person name="Lipzen A."/>
            <person name="Nolan M."/>
            <person name="Ohm R.A."/>
            <person name="Tamas L."/>
            <person name="Grigoriev I.V."/>
            <person name="Spatafora J.W."/>
            <person name="Nagy L.G."/>
            <person name="Kovacs G.M."/>
        </authorList>
    </citation>
    <scope>NUCLEOTIDE SEQUENCE [LARGE SCALE GENOMIC DNA]</scope>
    <source>
        <strain evidence="2 3">DSE2036</strain>
    </source>
</reference>
<feature type="region of interest" description="Disordered" evidence="1">
    <location>
        <begin position="62"/>
        <end position="82"/>
    </location>
</feature>
<name>A0A2V1DTA2_9PLEO</name>
<accession>A0A2V1DTA2</accession>
<evidence type="ECO:0000313" key="2">
    <source>
        <dbReference type="EMBL" id="PVI01341.1"/>
    </source>
</evidence>